<organism evidence="1 2">
    <name type="scientific">Arthrobacter sulfonylureivorans</name>
    <dbReference type="NCBI Taxonomy" id="2486855"/>
    <lineage>
        <taxon>Bacteria</taxon>
        <taxon>Bacillati</taxon>
        <taxon>Actinomycetota</taxon>
        <taxon>Actinomycetes</taxon>
        <taxon>Micrococcales</taxon>
        <taxon>Micrococcaceae</taxon>
        <taxon>Arthrobacter</taxon>
    </lineage>
</organism>
<gene>
    <name evidence="1" type="ORF">MNQ99_07120</name>
</gene>
<protein>
    <submittedName>
        <fullName evidence="1">Uncharacterized protein</fullName>
    </submittedName>
</protein>
<reference evidence="1 2" key="1">
    <citation type="submission" date="2022-03" db="EMBL/GenBank/DDBJ databases">
        <title>Isotopic signatures of nitrous oxide derived from detoxification processes.</title>
        <authorList>
            <person name="Behrendt U."/>
            <person name="Buchen C."/>
            <person name="Well R."/>
            <person name="Ulrich A."/>
            <person name="Rohe L."/>
            <person name="Kolb S."/>
            <person name="Schloter M."/>
            <person name="Horn M.A."/>
            <person name="Augustin J."/>
        </authorList>
    </citation>
    <scope>NUCLEOTIDE SEQUENCE [LARGE SCALE GENOMIC DNA]</scope>
    <source>
        <strain evidence="1 2">S4-C24</strain>
    </source>
</reference>
<accession>A0ABY3WAR6</accession>
<name>A0ABY3WAR6_9MICC</name>
<sequence>MRAEPIGHILTGRILSLAAVQHRLATDVDEVLEVGGENRLASQPIHSQVCSTIEKTLIGRPSPART</sequence>
<dbReference type="Proteomes" id="UP000829069">
    <property type="component" value="Chromosome"/>
</dbReference>
<dbReference type="RefSeq" id="WP_241914937.1">
    <property type="nucleotide sequence ID" value="NZ_CP093326.1"/>
</dbReference>
<proteinExistence type="predicted"/>
<evidence type="ECO:0000313" key="1">
    <source>
        <dbReference type="EMBL" id="UNK47106.1"/>
    </source>
</evidence>
<keyword evidence="2" id="KW-1185">Reference proteome</keyword>
<dbReference type="EMBL" id="CP093326">
    <property type="protein sequence ID" value="UNK47106.1"/>
    <property type="molecule type" value="Genomic_DNA"/>
</dbReference>
<evidence type="ECO:0000313" key="2">
    <source>
        <dbReference type="Proteomes" id="UP000829069"/>
    </source>
</evidence>